<gene>
    <name evidence="2" type="ORF">HDA42_005740</name>
</gene>
<dbReference type="PANTHER" id="PTHR37017:SF11">
    <property type="entry name" value="ESTERASE_LIPASE_THIOESTERASE DOMAIN-CONTAINING PROTEIN"/>
    <property type="match status" value="1"/>
</dbReference>
<evidence type="ECO:0000313" key="2">
    <source>
        <dbReference type="EMBL" id="MBA9056562.1"/>
    </source>
</evidence>
<dbReference type="InterPro" id="IPR000073">
    <property type="entry name" value="AB_hydrolase_1"/>
</dbReference>
<comment type="caution">
    <text evidence="2">The sequence shown here is derived from an EMBL/GenBank/DDBJ whole genome shotgun (WGS) entry which is preliminary data.</text>
</comment>
<accession>A0A7W3RNT8</accession>
<dbReference type="RefSeq" id="WP_182776932.1">
    <property type="nucleotide sequence ID" value="NZ_BAAAHW010000001.1"/>
</dbReference>
<dbReference type="PANTHER" id="PTHR37017">
    <property type="entry name" value="AB HYDROLASE-1 DOMAIN-CONTAINING PROTEIN-RELATED"/>
    <property type="match status" value="1"/>
</dbReference>
<dbReference type="SUPFAM" id="SSF53474">
    <property type="entry name" value="alpha/beta-Hydrolases"/>
    <property type="match status" value="1"/>
</dbReference>
<reference evidence="2 3" key="1">
    <citation type="submission" date="2020-08" db="EMBL/GenBank/DDBJ databases">
        <title>Sequencing the genomes of 1000 actinobacteria strains.</title>
        <authorList>
            <person name="Klenk H.-P."/>
        </authorList>
    </citation>
    <scope>NUCLEOTIDE SEQUENCE [LARGE SCALE GENOMIC DNA]</scope>
    <source>
        <strain evidence="2 3">DSM 41827</strain>
    </source>
</reference>
<evidence type="ECO:0000259" key="1">
    <source>
        <dbReference type="Pfam" id="PF12697"/>
    </source>
</evidence>
<sequence>MTTYVLVPGMWVGGWAWRDVTDRLRAAGHDVYPVTLTGLGERTHLGGVGTGLDTHITDVVNVILHEDLRDVVLVGHSYAGTVLPGVADRVPDRIATQVYVDSAPTADGESHFGIHPAEAIEGMAGHVREHGNGWRLPAPDFAEMAAHPGGEGLTGEQCRLIQPRTSDHPFATVTEPLALTGSDTSAHRRIVIACNEFRGLAEAGIGRYQQAAAALEVHHLATGHWPMFTAPQELTDLLDSAAKA</sequence>
<dbReference type="Gene3D" id="3.40.50.1820">
    <property type="entry name" value="alpha/beta hydrolase"/>
    <property type="match status" value="1"/>
</dbReference>
<evidence type="ECO:0000313" key="3">
    <source>
        <dbReference type="Proteomes" id="UP000577386"/>
    </source>
</evidence>
<dbReference type="Proteomes" id="UP000577386">
    <property type="component" value="Unassembled WGS sequence"/>
</dbReference>
<keyword evidence="3" id="KW-1185">Reference proteome</keyword>
<dbReference type="Pfam" id="PF12697">
    <property type="entry name" value="Abhydrolase_6"/>
    <property type="match status" value="1"/>
</dbReference>
<dbReference type="InterPro" id="IPR029058">
    <property type="entry name" value="AB_hydrolase_fold"/>
</dbReference>
<protein>
    <submittedName>
        <fullName evidence="2">Pimeloyl-ACP methyl ester carboxylesterase</fullName>
    </submittedName>
</protein>
<dbReference type="GeneID" id="93977028"/>
<name>A0A7W3RNT8_STRMR</name>
<dbReference type="InterPro" id="IPR052897">
    <property type="entry name" value="Sec-Metab_Biosynth_Hydrolase"/>
</dbReference>
<organism evidence="2 3">
    <name type="scientific">Streptomyces murinus</name>
    <dbReference type="NCBI Taxonomy" id="33900"/>
    <lineage>
        <taxon>Bacteria</taxon>
        <taxon>Bacillati</taxon>
        <taxon>Actinomycetota</taxon>
        <taxon>Actinomycetes</taxon>
        <taxon>Kitasatosporales</taxon>
        <taxon>Streptomycetaceae</taxon>
        <taxon>Streptomyces</taxon>
    </lineage>
</organism>
<dbReference type="GO" id="GO:0003824">
    <property type="term" value="F:catalytic activity"/>
    <property type="evidence" value="ECO:0007669"/>
    <property type="project" value="UniProtKB-ARBA"/>
</dbReference>
<feature type="domain" description="AB hydrolase-1" evidence="1">
    <location>
        <begin position="5"/>
        <end position="236"/>
    </location>
</feature>
<dbReference type="EMBL" id="JACJIJ010000002">
    <property type="protein sequence ID" value="MBA9056562.1"/>
    <property type="molecule type" value="Genomic_DNA"/>
</dbReference>
<proteinExistence type="predicted"/>
<dbReference type="AlphaFoldDB" id="A0A7W3RNT8"/>